<dbReference type="EMBL" id="ADMH02002181">
    <property type="protein sequence ID" value="ETN58013.1"/>
    <property type="molecule type" value="Genomic_DNA"/>
</dbReference>
<reference evidence="1" key="2">
    <citation type="submission" date="2010-05" db="EMBL/GenBank/DDBJ databases">
        <authorList>
            <person name="Almeida L.G."/>
            <person name="Nicolas M.F."/>
            <person name="Souza R.C."/>
            <person name="Vasconcelos A.T.R."/>
        </authorList>
    </citation>
    <scope>NUCLEOTIDE SEQUENCE</scope>
</reference>
<name>W5J3W7_ANODA</name>
<dbReference type="EnsemblMetazoa" id="ADAC010410-RA">
    <property type="protein sequence ID" value="ADAC010410-PA"/>
    <property type="gene ID" value="ADAC010410"/>
</dbReference>
<evidence type="ECO:0000313" key="2">
    <source>
        <dbReference type="EnsemblMetazoa" id="ADAC010410-PA"/>
    </source>
</evidence>
<dbReference type="AlphaFoldDB" id="W5J3W7"/>
<dbReference type="Proteomes" id="UP000000673">
    <property type="component" value="Unassembled WGS sequence"/>
</dbReference>
<gene>
    <name evidence="1" type="ORF">AND_010410</name>
</gene>
<dbReference type="HOGENOM" id="CLU_2308388_0_0_1"/>
<proteinExistence type="predicted"/>
<keyword evidence="3" id="KW-1185">Reference proteome</keyword>
<evidence type="ECO:0000313" key="1">
    <source>
        <dbReference type="EMBL" id="ETN58013.1"/>
    </source>
</evidence>
<dbReference type="VEuPathDB" id="VectorBase:ADAC010410"/>
<reference evidence="1" key="3">
    <citation type="journal article" date="2013" name="Nucleic Acids Res.">
        <title>The genome of Anopheles darlingi, the main neotropical malaria vector.</title>
        <authorList>
            <person name="Marinotti O."/>
            <person name="Cerqueira G.C."/>
            <person name="de Almeida L.G."/>
            <person name="Ferro M.I."/>
            <person name="Loreto E.L."/>
            <person name="Zaha A."/>
            <person name="Teixeira S.M."/>
            <person name="Wespiser A.R."/>
            <person name="Almeida E Silva A."/>
            <person name="Schlindwein A.D."/>
            <person name="Pacheco A.C."/>
            <person name="Silva A.L."/>
            <person name="Graveley B.R."/>
            <person name="Walenz B.P."/>
            <person name="Lima Bde A."/>
            <person name="Ribeiro C.A."/>
            <person name="Nunes-Silva C.G."/>
            <person name="de Carvalho C.R."/>
            <person name="Soares C.M."/>
            <person name="de Menezes C.B."/>
            <person name="Matiolli C."/>
            <person name="Caffrey D."/>
            <person name="Araujo D.A."/>
            <person name="de Oliveira D.M."/>
            <person name="Golenbock D."/>
            <person name="Grisard E.C."/>
            <person name="Fantinatti-Garboggini F."/>
            <person name="de Carvalho F.M."/>
            <person name="Barcellos F.G."/>
            <person name="Prosdocimi F."/>
            <person name="May G."/>
            <person name="Azevedo Junior G.M."/>
            <person name="Guimaraes G.M."/>
            <person name="Goldman G.H."/>
            <person name="Padilha I.Q."/>
            <person name="Batista Jda S."/>
            <person name="Ferro J.A."/>
            <person name="Ribeiro J.M."/>
            <person name="Fietto J.L."/>
            <person name="Dabbas K.M."/>
            <person name="Cerdeira L."/>
            <person name="Agnez-Lima L.F."/>
            <person name="Brocchi M."/>
            <person name="de Carvalho M.O."/>
            <person name="Teixeira Mde M."/>
            <person name="Diniz Maia Mde M."/>
            <person name="Goldman M.H."/>
            <person name="Cruz Schneider M.P."/>
            <person name="Felipe M.S."/>
            <person name="Hungria M."/>
            <person name="Nicolas M.F."/>
            <person name="Pereira M."/>
            <person name="Montes M.A."/>
            <person name="Cantao M.E."/>
            <person name="Vincentz M."/>
            <person name="Rafael M.S."/>
            <person name="Silverman N."/>
            <person name="Stoco P.H."/>
            <person name="Souza R.C."/>
            <person name="Vicentini R."/>
            <person name="Gazzinelli R.T."/>
            <person name="Neves Rde O."/>
            <person name="Silva R."/>
            <person name="Astolfi-Filho S."/>
            <person name="Maciel T.E."/>
            <person name="Urmenyi T.P."/>
            <person name="Tadei W.P."/>
            <person name="Camargo E.P."/>
            <person name="de Vasconcelos A.T."/>
        </authorList>
    </citation>
    <scope>NUCLEOTIDE SEQUENCE</scope>
</reference>
<accession>W5J3W7</accession>
<reference evidence="2" key="4">
    <citation type="submission" date="2015-06" db="UniProtKB">
        <authorList>
            <consortium name="EnsemblMetazoa"/>
        </authorList>
    </citation>
    <scope>IDENTIFICATION</scope>
</reference>
<evidence type="ECO:0000313" key="3">
    <source>
        <dbReference type="Proteomes" id="UP000000673"/>
    </source>
</evidence>
<organism evidence="1">
    <name type="scientific">Anopheles darlingi</name>
    <name type="common">Mosquito</name>
    <dbReference type="NCBI Taxonomy" id="43151"/>
    <lineage>
        <taxon>Eukaryota</taxon>
        <taxon>Metazoa</taxon>
        <taxon>Ecdysozoa</taxon>
        <taxon>Arthropoda</taxon>
        <taxon>Hexapoda</taxon>
        <taxon>Insecta</taxon>
        <taxon>Pterygota</taxon>
        <taxon>Neoptera</taxon>
        <taxon>Endopterygota</taxon>
        <taxon>Diptera</taxon>
        <taxon>Nematocera</taxon>
        <taxon>Culicoidea</taxon>
        <taxon>Culicidae</taxon>
        <taxon>Anophelinae</taxon>
        <taxon>Anopheles</taxon>
    </lineage>
</organism>
<reference evidence="1 3" key="1">
    <citation type="journal article" date="2010" name="BMC Genomics">
        <title>Combination of measures distinguishes pre-miRNAs from other stem-loops in the genome of the newly sequenced Anopheles darlingi.</title>
        <authorList>
            <person name="Mendes N.D."/>
            <person name="Freitas A.T."/>
            <person name="Vasconcelos A.T."/>
            <person name="Sagot M.F."/>
        </authorList>
    </citation>
    <scope>NUCLEOTIDE SEQUENCE</scope>
</reference>
<protein>
    <submittedName>
        <fullName evidence="1 2">Uncharacterized protein</fullName>
    </submittedName>
</protein>
<sequence>MALTDSLARWHSNPAAHRTPNCTQRSRRTTSLPSSLLEGSIATSFGRAIPRELLCWLCVAVADMELRELHVAFCAGMLNGASRDAATMSTIHCVSSATPP</sequence>